<gene>
    <name evidence="7" type="primary">YMR196W_0</name>
    <name evidence="7" type="ORF">FJT64_018524</name>
</gene>
<dbReference type="InterPro" id="IPR007940">
    <property type="entry name" value="SH3BP5"/>
</dbReference>
<feature type="compositionally biased region" description="Basic and acidic residues" evidence="6">
    <location>
        <begin position="278"/>
        <end position="296"/>
    </location>
</feature>
<dbReference type="PANTHER" id="PTHR19423">
    <property type="entry name" value="SH3 DOMAIN-BINDING PROTEIN 5"/>
    <property type="match status" value="1"/>
</dbReference>
<feature type="coiled-coil region" evidence="5">
    <location>
        <begin position="121"/>
        <end position="176"/>
    </location>
</feature>
<evidence type="ECO:0000313" key="8">
    <source>
        <dbReference type="Proteomes" id="UP000440578"/>
    </source>
</evidence>
<accession>A0A6A4X7V9</accession>
<evidence type="ECO:0000256" key="2">
    <source>
        <dbReference type="ARBA" id="ARBA00022658"/>
    </source>
</evidence>
<evidence type="ECO:0000256" key="3">
    <source>
        <dbReference type="ARBA" id="ARBA00023054"/>
    </source>
</evidence>
<sequence>MSEVSEQSEREQQNRLDLIHPQIHVELEQLNCATDSINKLELELDALQRTQDAAVLYERATSHHQAAKELVALAEEGLTSQGHAFDQSWQEMLNHSTEKVNRAEYDRTESAKNHELCSREYQRIDGRVKQLQKELKREIARSRPYFEMKAHFNQLMEMQKRQVSELESEVQASKLTYSQTLRRLEEISNQIHQARGTEEAAAALRAATGGAGGARSPPALENGAIGRLGPAGRSGMSTSSTLPSLLGEDPLGLDDEFYPPPYRVSGSRSHLQLYRNGDSGREQRLSVPRDDDRSDTESLASVSTVSSVDPLSDQQIGYIALDDELQEVAAGATCVVNHNFSLSPLDGPGHDNIDQAVARLSAARPAEAPQVPVPSVAMGDTAEERRLSEDRSRTANWKRWGPYLSERQWGTVREDYSADGNCWDYFSHDQARSRAYRWGEDGLLGIADRQCRLCFSVALWNGKDPILKERLFGVTGPEGNHGEDCKECYYYLDSTPTHSYMKALYKYPQNEYPYQRLVQANQERGIHQPELELEDTGVFDESRYWDVTAEYAKSSPNNVLIQITVANRGPEDSTIHVIPTLWFRNTWSWGCTHEGCTMKPRLASDGPSRVRCTHETLHPYCWEVGEHDGKAPELLFTENETNHSRLFGGQNRTPFVKDSINEYVVHGKKECVNPKEKGTKVGAHYVLHVPAGQTVTLQSRLYQEDEAVTPALGEDFKTSFNQRKSEADAFYAAAIPARLSAEETNVARQGLASLLWTKQFYHYVVKDWMEGDPDQPKPPQQRLQGRNSDWMHLFNRDIISMPDNTASWDLAFHMIPFALVDIDFAKDQLMLFLREWYMHPNGQIPGM</sequence>
<evidence type="ECO:0000256" key="1">
    <source>
        <dbReference type="ARBA" id="ARBA00007796"/>
    </source>
</evidence>
<evidence type="ECO:0000256" key="6">
    <source>
        <dbReference type="SAM" id="MobiDB-lite"/>
    </source>
</evidence>
<keyword evidence="2" id="KW-0344">Guanine-nucleotide releasing factor</keyword>
<dbReference type="GO" id="GO:0035556">
    <property type="term" value="P:intracellular signal transduction"/>
    <property type="evidence" value="ECO:0007669"/>
    <property type="project" value="InterPro"/>
</dbReference>
<feature type="region of interest" description="Disordered" evidence="6">
    <location>
        <begin position="202"/>
        <end position="306"/>
    </location>
</feature>
<dbReference type="Pfam" id="PF05276">
    <property type="entry name" value="SH3BP5"/>
    <property type="match status" value="1"/>
</dbReference>
<evidence type="ECO:0000313" key="7">
    <source>
        <dbReference type="EMBL" id="KAF0310491.1"/>
    </source>
</evidence>
<dbReference type="EMBL" id="VIIS01000308">
    <property type="protein sequence ID" value="KAF0310491.1"/>
    <property type="molecule type" value="Genomic_DNA"/>
</dbReference>
<dbReference type="GO" id="GO:0005737">
    <property type="term" value="C:cytoplasm"/>
    <property type="evidence" value="ECO:0007669"/>
    <property type="project" value="TreeGrafter"/>
</dbReference>
<dbReference type="GO" id="GO:0004860">
    <property type="term" value="F:protein kinase inhibitor activity"/>
    <property type="evidence" value="ECO:0007669"/>
    <property type="project" value="TreeGrafter"/>
</dbReference>
<name>A0A6A4X7V9_AMPAM</name>
<dbReference type="OrthoDB" id="14419at2759"/>
<reference evidence="7 8" key="1">
    <citation type="submission" date="2019-07" db="EMBL/GenBank/DDBJ databases">
        <title>Draft genome assembly of a fouling barnacle, Amphibalanus amphitrite (Darwin, 1854): The first reference genome for Thecostraca.</title>
        <authorList>
            <person name="Kim W."/>
        </authorList>
    </citation>
    <scope>NUCLEOTIDE SEQUENCE [LARGE SCALE GENOMIC DNA]</scope>
    <source>
        <strain evidence="7">SNU_AA5</strain>
        <tissue evidence="7">Soma without cirri and trophi</tissue>
    </source>
</reference>
<evidence type="ECO:0000256" key="5">
    <source>
        <dbReference type="SAM" id="Coils"/>
    </source>
</evidence>
<comment type="caution">
    <text evidence="7">The sequence shown here is derived from an EMBL/GenBank/DDBJ whole genome shotgun (WGS) entry which is preliminary data.</text>
</comment>
<keyword evidence="3 5" id="KW-0175">Coiled coil</keyword>
<proteinExistence type="inferred from homology"/>
<dbReference type="PANTHER" id="PTHR19423:SF8">
    <property type="entry name" value="SH3 DOMAIN-BINDING PROTEIN 5-LIKE"/>
    <property type="match status" value="1"/>
</dbReference>
<evidence type="ECO:0000256" key="4">
    <source>
        <dbReference type="ARBA" id="ARBA00040366"/>
    </source>
</evidence>
<dbReference type="AlphaFoldDB" id="A0A6A4X7V9"/>
<dbReference type="Proteomes" id="UP000440578">
    <property type="component" value="Unassembled WGS sequence"/>
</dbReference>
<comment type="similarity">
    <text evidence="1">Belongs to the SH3BP5 family.</text>
</comment>
<dbReference type="GO" id="GO:0005085">
    <property type="term" value="F:guanyl-nucleotide exchange factor activity"/>
    <property type="evidence" value="ECO:0007669"/>
    <property type="project" value="UniProtKB-KW"/>
</dbReference>
<feature type="compositionally biased region" description="Polar residues" evidence="6">
    <location>
        <begin position="297"/>
        <end position="306"/>
    </location>
</feature>
<organism evidence="7 8">
    <name type="scientific">Amphibalanus amphitrite</name>
    <name type="common">Striped barnacle</name>
    <name type="synonym">Balanus amphitrite</name>
    <dbReference type="NCBI Taxonomy" id="1232801"/>
    <lineage>
        <taxon>Eukaryota</taxon>
        <taxon>Metazoa</taxon>
        <taxon>Ecdysozoa</taxon>
        <taxon>Arthropoda</taxon>
        <taxon>Crustacea</taxon>
        <taxon>Multicrustacea</taxon>
        <taxon>Cirripedia</taxon>
        <taxon>Thoracica</taxon>
        <taxon>Thoracicalcarea</taxon>
        <taxon>Balanomorpha</taxon>
        <taxon>Balanoidea</taxon>
        <taxon>Balanidae</taxon>
        <taxon>Amphibalaninae</taxon>
        <taxon>Amphibalanus</taxon>
    </lineage>
</organism>
<protein>
    <recommendedName>
        <fullName evidence="4">SH3 domain-binding protein 5-like</fullName>
    </recommendedName>
</protein>
<keyword evidence="8" id="KW-1185">Reference proteome</keyword>